<reference evidence="1" key="1">
    <citation type="journal article" date="2020" name="J. Eukaryot. Microbiol.">
        <title>De novo Sequencing, Assembly and Annotation of the Transcriptome for the Free-Living Testate Amoeba Arcella intermedia.</title>
        <authorList>
            <person name="Ribeiro G.M."/>
            <person name="Porfirio-Sousa A.L."/>
            <person name="Maurer-Alcala X.X."/>
            <person name="Katz L.A."/>
            <person name="Lahr D.J.G."/>
        </authorList>
    </citation>
    <scope>NUCLEOTIDE SEQUENCE</scope>
</reference>
<organism evidence="1">
    <name type="scientific">Arcella intermedia</name>
    <dbReference type="NCBI Taxonomy" id="1963864"/>
    <lineage>
        <taxon>Eukaryota</taxon>
        <taxon>Amoebozoa</taxon>
        <taxon>Tubulinea</taxon>
        <taxon>Elardia</taxon>
        <taxon>Arcellinida</taxon>
        <taxon>Sphaerothecina</taxon>
        <taxon>Arcellidae</taxon>
        <taxon>Arcella</taxon>
    </lineage>
</organism>
<accession>A0A6B2LTP4</accession>
<proteinExistence type="predicted"/>
<protein>
    <submittedName>
        <fullName evidence="1">Uncharacterized protein</fullName>
    </submittedName>
</protein>
<dbReference type="AlphaFoldDB" id="A0A6B2LTP4"/>
<name>A0A6B2LTP4_9EUKA</name>
<dbReference type="EMBL" id="GIBP01011444">
    <property type="protein sequence ID" value="NDV40413.1"/>
    <property type="molecule type" value="Transcribed_RNA"/>
</dbReference>
<evidence type="ECO:0000313" key="1">
    <source>
        <dbReference type="EMBL" id="NDV40413.1"/>
    </source>
</evidence>
<sequence length="42" mass="4700">MRLSRTTRVLLSTATQVGSLNWPSPLPAKPNFLINFPSFVKI</sequence>